<dbReference type="InterPro" id="IPR001839">
    <property type="entry name" value="TGF-b_C"/>
</dbReference>
<dbReference type="Pfam" id="PF00688">
    <property type="entry name" value="TGFb_propeptide"/>
    <property type="match status" value="1"/>
</dbReference>
<comment type="subcellular location">
    <subcellularLocation>
        <location evidence="1">Secreted</location>
    </subcellularLocation>
</comment>
<dbReference type="SUPFAM" id="SSF57501">
    <property type="entry name" value="Cystine-knot cytokines"/>
    <property type="match status" value="1"/>
</dbReference>
<feature type="chain" id="PRO_5043960383" evidence="12">
    <location>
        <begin position="24"/>
        <end position="415"/>
    </location>
</feature>
<feature type="domain" description="TGF-beta family profile" evidence="13">
    <location>
        <begin position="285"/>
        <end position="415"/>
    </location>
</feature>
<dbReference type="Gene3D" id="2.10.90.10">
    <property type="entry name" value="Cystine-knot cytokines"/>
    <property type="match status" value="1"/>
</dbReference>
<protein>
    <submittedName>
        <fullName evidence="14">Nodal-related 1</fullName>
    </submittedName>
</protein>
<keyword evidence="8" id="KW-1015">Disulfide bond</keyword>
<evidence type="ECO:0000256" key="8">
    <source>
        <dbReference type="ARBA" id="ARBA00023157"/>
    </source>
</evidence>
<dbReference type="PROSITE" id="PS51362">
    <property type="entry name" value="TGF_BETA_2"/>
    <property type="match status" value="1"/>
</dbReference>
<dbReference type="GeneTree" id="ENSGT00940000163919"/>
<dbReference type="GeneID" id="120831515"/>
<evidence type="ECO:0000256" key="6">
    <source>
        <dbReference type="ARBA" id="ARBA00022729"/>
    </source>
</evidence>
<keyword evidence="6 12" id="KW-0732">Signal</keyword>
<proteinExistence type="inferred from homology"/>
<evidence type="ECO:0000256" key="12">
    <source>
        <dbReference type="SAM" id="SignalP"/>
    </source>
</evidence>
<dbReference type="GO" id="GO:0007369">
    <property type="term" value="P:gastrulation"/>
    <property type="evidence" value="ECO:0007669"/>
    <property type="project" value="UniProtKB-ARBA"/>
</dbReference>
<evidence type="ECO:0000256" key="1">
    <source>
        <dbReference type="ARBA" id="ARBA00004613"/>
    </source>
</evidence>
<dbReference type="SMART" id="SM00204">
    <property type="entry name" value="TGFB"/>
    <property type="match status" value="1"/>
</dbReference>
<evidence type="ECO:0000256" key="5">
    <source>
        <dbReference type="ARBA" id="ARBA00022685"/>
    </source>
</evidence>
<feature type="region of interest" description="Disordered" evidence="11">
    <location>
        <begin position="200"/>
        <end position="227"/>
    </location>
</feature>
<evidence type="ECO:0000256" key="9">
    <source>
        <dbReference type="ARBA" id="ARBA00023180"/>
    </source>
</evidence>
<keyword evidence="7 10" id="KW-0339">Growth factor</keyword>
<evidence type="ECO:0000313" key="14">
    <source>
        <dbReference type="Ensembl" id="ENSGACP00000023409.2"/>
    </source>
</evidence>
<reference evidence="14" key="2">
    <citation type="submission" date="2025-08" db="UniProtKB">
        <authorList>
            <consortium name="Ensembl"/>
        </authorList>
    </citation>
    <scope>IDENTIFICATION</scope>
</reference>
<dbReference type="Proteomes" id="UP000007635">
    <property type="component" value="Chromosome XIV"/>
</dbReference>
<evidence type="ECO:0000256" key="4">
    <source>
        <dbReference type="ARBA" id="ARBA00022525"/>
    </source>
</evidence>
<evidence type="ECO:0000256" key="10">
    <source>
        <dbReference type="RuleBase" id="RU000354"/>
    </source>
</evidence>
<keyword evidence="9" id="KW-0325">Glycoprotein</keyword>
<dbReference type="Pfam" id="PF00019">
    <property type="entry name" value="TGF_beta"/>
    <property type="match status" value="1"/>
</dbReference>
<dbReference type="STRING" id="69293.ENSGACP00000023409"/>
<reference evidence="14" key="3">
    <citation type="submission" date="2025-09" db="UniProtKB">
        <authorList>
            <consortium name="Ensembl"/>
        </authorList>
    </citation>
    <scope>IDENTIFICATION</scope>
</reference>
<dbReference type="PANTHER" id="PTHR11848">
    <property type="entry name" value="TGF-BETA FAMILY"/>
    <property type="match status" value="1"/>
</dbReference>
<reference evidence="14 15" key="1">
    <citation type="journal article" date="2021" name="G3 (Bethesda)">
        <title>Improved contiguity of the threespine stickleback genome using long-read sequencing.</title>
        <authorList>
            <person name="Nath S."/>
            <person name="Shaw D.E."/>
            <person name="White M.A."/>
        </authorList>
    </citation>
    <scope>NUCLEOTIDE SEQUENCE [LARGE SCALE GENOMIC DNA]</scope>
    <source>
        <strain evidence="14 15">Lake Benthic</strain>
    </source>
</reference>
<evidence type="ECO:0000256" key="11">
    <source>
        <dbReference type="SAM" id="MobiDB-lite"/>
    </source>
</evidence>
<dbReference type="AlphaFoldDB" id="G3Q0L4"/>
<dbReference type="Gene3D" id="2.60.120.970">
    <property type="match status" value="1"/>
</dbReference>
<dbReference type="GO" id="GO:0009888">
    <property type="term" value="P:tissue development"/>
    <property type="evidence" value="ECO:0007669"/>
    <property type="project" value="UniProtKB-ARBA"/>
</dbReference>
<organism evidence="14 15">
    <name type="scientific">Gasterosteus aculeatus aculeatus</name>
    <name type="common">three-spined stickleback</name>
    <dbReference type="NCBI Taxonomy" id="481459"/>
    <lineage>
        <taxon>Eukaryota</taxon>
        <taxon>Metazoa</taxon>
        <taxon>Chordata</taxon>
        <taxon>Craniata</taxon>
        <taxon>Vertebrata</taxon>
        <taxon>Euteleostomi</taxon>
        <taxon>Actinopterygii</taxon>
        <taxon>Neopterygii</taxon>
        <taxon>Teleostei</taxon>
        <taxon>Neoteleostei</taxon>
        <taxon>Acanthomorphata</taxon>
        <taxon>Eupercaria</taxon>
        <taxon>Perciformes</taxon>
        <taxon>Cottioidei</taxon>
        <taxon>Gasterosteales</taxon>
        <taxon>Gasterosteidae</taxon>
        <taxon>Gasterosteus</taxon>
    </lineage>
</organism>
<evidence type="ECO:0000256" key="7">
    <source>
        <dbReference type="ARBA" id="ARBA00023030"/>
    </source>
</evidence>
<feature type="signal peptide" evidence="12">
    <location>
        <begin position="1"/>
        <end position="23"/>
    </location>
</feature>
<keyword evidence="3" id="KW-0217">Developmental protein</keyword>
<dbReference type="InParanoid" id="G3Q0L4"/>
<evidence type="ECO:0000256" key="3">
    <source>
        <dbReference type="ARBA" id="ARBA00022473"/>
    </source>
</evidence>
<name>G3Q0L4_GASAC</name>
<dbReference type="PROSITE" id="PS00250">
    <property type="entry name" value="TGF_BETA_1"/>
    <property type="match status" value="1"/>
</dbReference>
<keyword evidence="5" id="KW-0165">Cleavage on pair of basic residues</keyword>
<dbReference type="CDD" id="cd13759">
    <property type="entry name" value="TGF_beta_NODAL"/>
    <property type="match status" value="1"/>
</dbReference>
<evidence type="ECO:0000256" key="2">
    <source>
        <dbReference type="ARBA" id="ARBA00006656"/>
    </source>
</evidence>
<accession>G3Q0L4</accession>
<evidence type="ECO:0000313" key="15">
    <source>
        <dbReference type="Proteomes" id="UP000007635"/>
    </source>
</evidence>
<dbReference type="InterPro" id="IPR029034">
    <property type="entry name" value="Cystine-knot_cytokine"/>
</dbReference>
<dbReference type="Ensembl" id="ENSGACT00000023455.2">
    <property type="protein sequence ID" value="ENSGACP00000023409.2"/>
    <property type="gene ID" value="ENSGACG00000017712.2"/>
</dbReference>
<dbReference type="FunFam" id="2.10.90.10:FF:000026">
    <property type="entry name" value="Nodal homolog 3-A"/>
    <property type="match status" value="1"/>
</dbReference>
<dbReference type="GO" id="GO:0005125">
    <property type="term" value="F:cytokine activity"/>
    <property type="evidence" value="ECO:0007669"/>
    <property type="project" value="TreeGrafter"/>
</dbReference>
<keyword evidence="4" id="KW-0964">Secreted</keyword>
<dbReference type="OMA" id="THIVHRW"/>
<comment type="similarity">
    <text evidence="2 10">Belongs to the TGF-beta family.</text>
</comment>
<dbReference type="InterPro" id="IPR001111">
    <property type="entry name" value="TGF-b_propeptide"/>
</dbReference>
<dbReference type="GO" id="GO:0005615">
    <property type="term" value="C:extracellular space"/>
    <property type="evidence" value="ECO:0007669"/>
    <property type="project" value="TreeGrafter"/>
</dbReference>
<dbReference type="eggNOG" id="KOG3900">
    <property type="taxonomic scope" value="Eukaryota"/>
</dbReference>
<sequence length="415" mass="46800">MKRPAVDFSFALFLLVDLVAVLAAQPSAGMHPAALLRGMDAGSRRTTHRQEENRLPLYMMQLYRTMLNEGRHWTPAASVSRVSEEDNPGLHASDSVVSLVGKSCHQIGKKWSVTFDMSSMSASDNIQLAQLRIRLPSFTESHRASVDVYHSQGGQCSGTRCPGNRQFVGRLVAHPSSMASPSSWKVLNMTEMLQRWLQQEHPAQRMEEDEAEVKEQEGQEGIGHPTADRVTAVIFSRQHSNSLRVPTLIRTAGHSKYVSLDRKRVTSGSGSRPRSRRSRRQSHGRQQRQRVAGAAPPSRPAEEEEKEEEEKGHLCRKVDMMVDFAKLGWSEWMVYPKQYNAYRCEGSCPTPVDETFTPTNHAYMQSLLKLHHPDKVPCLSCVPTRLAPVSMLYFENGKMVMRHHENMVVEECGCH</sequence>
<feature type="compositionally biased region" description="Basic residues" evidence="11">
    <location>
        <begin position="273"/>
        <end position="288"/>
    </location>
</feature>
<dbReference type="KEGG" id="gat:120831515"/>
<feature type="region of interest" description="Disordered" evidence="11">
    <location>
        <begin position="259"/>
        <end position="312"/>
    </location>
</feature>
<dbReference type="GO" id="GO:0008083">
    <property type="term" value="F:growth factor activity"/>
    <property type="evidence" value="ECO:0007669"/>
    <property type="project" value="UniProtKB-KW"/>
</dbReference>
<evidence type="ECO:0000259" key="13">
    <source>
        <dbReference type="PROSITE" id="PS51362"/>
    </source>
</evidence>
<dbReference type="PANTHER" id="PTHR11848:SF159">
    <property type="entry name" value="NODAL HOMOLOG"/>
    <property type="match status" value="1"/>
</dbReference>
<dbReference type="InterPro" id="IPR017948">
    <property type="entry name" value="TGFb_CS"/>
</dbReference>
<dbReference type="InterPro" id="IPR015615">
    <property type="entry name" value="TGF-beta-rel"/>
</dbReference>
<dbReference type="RefSeq" id="XP_040052938.1">
    <property type="nucleotide sequence ID" value="XM_040197004.1"/>
</dbReference>
<keyword evidence="15" id="KW-1185">Reference proteome</keyword>